<keyword evidence="1" id="KW-0863">Zinc-finger</keyword>
<dbReference type="EMBL" id="RWGY01000883">
    <property type="protein sequence ID" value="TVT98286.1"/>
    <property type="molecule type" value="Genomic_DNA"/>
</dbReference>
<feature type="compositionally biased region" description="Basic and acidic residues" evidence="2">
    <location>
        <begin position="704"/>
        <end position="729"/>
    </location>
</feature>
<reference evidence="4 5" key="1">
    <citation type="journal article" date="2019" name="Sci. Rep.">
        <title>A high-quality genome of Eragrostis curvula grass provides insights into Poaceae evolution and supports new strategies to enhance forage quality.</title>
        <authorList>
            <person name="Carballo J."/>
            <person name="Santos B.A.C.M."/>
            <person name="Zappacosta D."/>
            <person name="Garbus I."/>
            <person name="Selva J.P."/>
            <person name="Gallo C.A."/>
            <person name="Diaz A."/>
            <person name="Albertini E."/>
            <person name="Caccamo M."/>
            <person name="Echenique V."/>
        </authorList>
    </citation>
    <scope>NUCLEOTIDE SEQUENCE [LARGE SCALE GENOMIC DNA]</scope>
    <source>
        <strain evidence="5">cv. Victoria</strain>
        <tissue evidence="4">Leaf</tissue>
    </source>
</reference>
<proteinExistence type="predicted"/>
<feature type="compositionally biased region" description="Acidic residues" evidence="2">
    <location>
        <begin position="694"/>
        <end position="703"/>
    </location>
</feature>
<feature type="domain" description="CCHC-type" evidence="3">
    <location>
        <begin position="464"/>
        <end position="477"/>
    </location>
</feature>
<dbReference type="PROSITE" id="PS50158">
    <property type="entry name" value="ZF_CCHC"/>
    <property type="match status" value="1"/>
</dbReference>
<evidence type="ECO:0000259" key="3">
    <source>
        <dbReference type="PROSITE" id="PS50158"/>
    </source>
</evidence>
<evidence type="ECO:0000256" key="2">
    <source>
        <dbReference type="SAM" id="MobiDB-lite"/>
    </source>
</evidence>
<evidence type="ECO:0000313" key="5">
    <source>
        <dbReference type="Proteomes" id="UP000324897"/>
    </source>
</evidence>
<dbReference type="Proteomes" id="UP000324897">
    <property type="component" value="Unassembled WGS sequence"/>
</dbReference>
<dbReference type="PANTHER" id="PTHR33170:SF41">
    <property type="entry name" value="CCHC-TYPE DOMAIN-CONTAINING PROTEIN"/>
    <property type="match status" value="1"/>
</dbReference>
<feature type="region of interest" description="Disordered" evidence="2">
    <location>
        <begin position="423"/>
        <end position="458"/>
    </location>
</feature>
<evidence type="ECO:0000313" key="4">
    <source>
        <dbReference type="EMBL" id="TVT98286.1"/>
    </source>
</evidence>
<comment type="caution">
    <text evidence="4">The sequence shown here is derived from an EMBL/GenBank/DDBJ whole genome shotgun (WGS) entry which is preliminary data.</text>
</comment>
<keyword evidence="5" id="KW-1185">Reference proteome</keyword>
<organism evidence="4 5">
    <name type="scientific">Eragrostis curvula</name>
    <name type="common">weeping love grass</name>
    <dbReference type="NCBI Taxonomy" id="38414"/>
    <lineage>
        <taxon>Eukaryota</taxon>
        <taxon>Viridiplantae</taxon>
        <taxon>Streptophyta</taxon>
        <taxon>Embryophyta</taxon>
        <taxon>Tracheophyta</taxon>
        <taxon>Spermatophyta</taxon>
        <taxon>Magnoliopsida</taxon>
        <taxon>Liliopsida</taxon>
        <taxon>Poales</taxon>
        <taxon>Poaceae</taxon>
        <taxon>PACMAD clade</taxon>
        <taxon>Chloridoideae</taxon>
        <taxon>Eragrostideae</taxon>
        <taxon>Eragrostidinae</taxon>
        <taxon>Eragrostis</taxon>
    </lineage>
</organism>
<keyword evidence="1" id="KW-0862">Zinc</keyword>
<dbReference type="GO" id="GO:0008270">
    <property type="term" value="F:zinc ion binding"/>
    <property type="evidence" value="ECO:0007669"/>
    <property type="project" value="UniProtKB-KW"/>
</dbReference>
<feature type="compositionally biased region" description="Polar residues" evidence="2">
    <location>
        <begin position="747"/>
        <end position="756"/>
    </location>
</feature>
<keyword evidence="1" id="KW-0479">Metal-binding</keyword>
<gene>
    <name evidence="4" type="ORF">EJB05_56418</name>
</gene>
<feature type="region of interest" description="Disordered" evidence="2">
    <location>
        <begin position="692"/>
        <end position="775"/>
    </location>
</feature>
<dbReference type="PANTHER" id="PTHR33170">
    <property type="entry name" value="DUF4283 DOMAIN-CONTAINING PROTEIN-RELATED"/>
    <property type="match status" value="1"/>
</dbReference>
<protein>
    <recommendedName>
        <fullName evidence="3">CCHC-type domain-containing protein</fullName>
    </recommendedName>
</protein>
<evidence type="ECO:0000256" key="1">
    <source>
        <dbReference type="PROSITE-ProRule" id="PRU00047"/>
    </source>
</evidence>
<sequence length="793" mass="85155">MAPGARIDASSAEEGVLLSEAERFLGQQHLTRETEIHVAKTSRPGPHIHGVEDRRGYRFWALESDGDSSCDEEDSDGESISNSIVVHHAAAAGFSVQHLVEAETELLKNPKADSDDKSLSSSIINAVASRMAKVSPWRGPLPRPRKSPPMTLGAALTKAKVSPQTTRRSSSSFSYPLFLTNPAIAGVGDGDAMPIRSKGNRASQTVDHNYDSKFESKVTGSGQATKVGYRTLKLGPHMPYRPTPGLVALFARTGTHISASPRAPHIASQHNYRRTYLAAAKSSMDGGAMNTGKGPRVRRQTAATATAVAGAAAMEAVATAMASNPSPSTLATVVARGVVTGVGAEAATVIIALVVKVGGIPAVGVEKLVAVAAAAAAIAKTCRDNRNAGGQLDAPLPLNAEAVAQAAALLQQAFADAQRGKLPQQEPVKCQKEELSKSTPSADVPESSDQAATKGSSGNKAPYCYRCYTKGHAIKDCTADCYCEIHDNNEHDTIRCPTFRGTKITPKLCGYAVEGLGFYHIPYTVTHKHKSESQTALIKVSKGNMNSSQVTSELERLVSNRWRWAVQDIGKNSFKATFPSKAELQRMVEWGVVHTKYNADMQVIERVARGEAKSNLPRVWVQFTGLPKELQEFEVIWAVGSILGITKWADMRFVRQYDICRIQVLVLDPNLIPQFVDVVIGDELHGLEFRVEENMDEDNPEPMDMDRHGNGDDDHDEQHDGAKDDRNEKNGGNASKEPKSGGKPGNLDTTNKQVGGQDTVRKAATPGTPPTSLSAVPLFGMAAQVQVRAQAPR</sequence>
<accession>A0A5J9SHK1</accession>
<dbReference type="InterPro" id="IPR001878">
    <property type="entry name" value="Znf_CCHC"/>
</dbReference>
<feature type="non-terminal residue" evidence="4">
    <location>
        <position position="1"/>
    </location>
</feature>
<dbReference type="AlphaFoldDB" id="A0A5J9SHK1"/>
<dbReference type="GO" id="GO:0003676">
    <property type="term" value="F:nucleic acid binding"/>
    <property type="evidence" value="ECO:0007669"/>
    <property type="project" value="InterPro"/>
</dbReference>
<feature type="compositionally biased region" description="Polar residues" evidence="2">
    <location>
        <begin position="437"/>
        <end position="458"/>
    </location>
</feature>
<dbReference type="Gramene" id="TVT98286">
    <property type="protein sequence ID" value="TVT98286"/>
    <property type="gene ID" value="EJB05_56418"/>
</dbReference>
<dbReference type="OrthoDB" id="695829at2759"/>
<name>A0A5J9SHK1_9POAL</name>